<sequence length="479" mass="53921">MKNIKVIYTVFLSLFVSSVFANDINKKTVEIDKNGYAILTDSQIKNIVERSYQYVAMYNVNNKYTASPKSNFTTGGWNKAFTNTELYDHHVNLVARPNNDALYQVAMLDLQDDAIVIEFPSFNSKYISLMVSGYDHYVDMPLSTVSGDFDKPTKILFHSERTKGYNGEPIEGIDHVYEASGDFIIAALRIMPHANETERYNQIVEEIESIKGMSLSEYKGGAPTSTPEMDFPATGETDEDVFENNLLEVMQFVFNHTSFDENNEMDQEVLAAYKPLGIAPGKTYNPNTDVKIDGEKFRDIADKVKAENLAKMLDPELVKKIGAKIFQPKGKTDLDAILAVSIIGPIGIPMDQAMYFPVNASDGSVMNAQNDYVIKMTKEDLPPANAFWSLTLYDQDRGFFIPNDNKKYSVGENAGFKLNEDGGIDIYVSVEKPDGVPEENWLPINLQDQNLDILCRLYAPNLEKIKTWTVPKAEKINRK</sequence>
<dbReference type="RefSeq" id="WP_084812187.1">
    <property type="nucleotide sequence ID" value="NZ_JRYR02000001.1"/>
</dbReference>
<dbReference type="STRING" id="915059.NH26_14445"/>
<dbReference type="PANTHER" id="PTHR36509">
    <property type="entry name" value="BLL3101 PROTEIN"/>
    <property type="match status" value="1"/>
</dbReference>
<name>A0A1S1Z2G1_FLAPC</name>
<dbReference type="Proteomes" id="UP000179797">
    <property type="component" value="Unassembled WGS sequence"/>
</dbReference>
<keyword evidence="5" id="KW-1185">Reference proteome</keyword>
<evidence type="ECO:0000313" key="5">
    <source>
        <dbReference type="Proteomes" id="UP000179797"/>
    </source>
</evidence>
<feature type="domain" description="DUF1254" evidence="3">
    <location>
        <begin position="81"/>
        <end position="196"/>
    </location>
</feature>
<dbReference type="SUPFAM" id="SSF160935">
    <property type="entry name" value="VPA0735-like"/>
    <property type="match status" value="1"/>
</dbReference>
<feature type="domain" description="DUF1214" evidence="2">
    <location>
        <begin position="359"/>
        <end position="461"/>
    </location>
</feature>
<proteinExistence type="predicted"/>
<evidence type="ECO:0000313" key="4">
    <source>
        <dbReference type="EMBL" id="OHX67458.1"/>
    </source>
</evidence>
<dbReference type="InterPro" id="IPR037049">
    <property type="entry name" value="DUF1214_C_sf"/>
</dbReference>
<evidence type="ECO:0008006" key="6">
    <source>
        <dbReference type="Google" id="ProtNLM"/>
    </source>
</evidence>
<dbReference type="AlphaFoldDB" id="A0A1S1Z2G1"/>
<keyword evidence="1" id="KW-0732">Signal</keyword>
<dbReference type="InterPro" id="IPR010679">
    <property type="entry name" value="DUF1254"/>
</dbReference>
<accession>A0A1S1Z2G1</accession>
<gene>
    <name evidence="4" type="ORF">NH26_14445</name>
</gene>
<dbReference type="Gene3D" id="2.60.120.600">
    <property type="entry name" value="Domain of unknown function DUF1214, C-terminal domain"/>
    <property type="match status" value="1"/>
</dbReference>
<dbReference type="InterPro" id="IPR010621">
    <property type="entry name" value="DUF1214"/>
</dbReference>
<evidence type="ECO:0000256" key="1">
    <source>
        <dbReference type="SAM" id="SignalP"/>
    </source>
</evidence>
<comment type="caution">
    <text evidence="4">The sequence shown here is derived from an EMBL/GenBank/DDBJ whole genome shotgun (WGS) entry which is preliminary data.</text>
</comment>
<dbReference type="Pfam" id="PF06742">
    <property type="entry name" value="DUF1214"/>
    <property type="match status" value="1"/>
</dbReference>
<dbReference type="OrthoDB" id="40820at2"/>
<dbReference type="EMBL" id="JRYR02000001">
    <property type="protein sequence ID" value="OHX67458.1"/>
    <property type="molecule type" value="Genomic_DNA"/>
</dbReference>
<dbReference type="InterPro" id="IPR037050">
    <property type="entry name" value="DUF1254_sf"/>
</dbReference>
<reference evidence="4 5" key="1">
    <citation type="journal article" date="2012" name="Int. J. Syst. Evol. Microbiol.">
        <title>Flammeovirga pacifica sp. nov., isolated from deep-sea sediment.</title>
        <authorList>
            <person name="Xu H."/>
            <person name="Fu Y."/>
            <person name="Yang N."/>
            <person name="Ding Z."/>
            <person name="Lai Q."/>
            <person name="Zeng R."/>
        </authorList>
    </citation>
    <scope>NUCLEOTIDE SEQUENCE [LARGE SCALE GENOMIC DNA]</scope>
    <source>
        <strain evidence="5">DSM 24597 / LMG 26175 / WPAGA1</strain>
    </source>
</reference>
<dbReference type="Gene3D" id="2.60.40.1610">
    <property type="entry name" value="Domain of unknown function DUF1254"/>
    <property type="match status" value="1"/>
</dbReference>
<evidence type="ECO:0000259" key="2">
    <source>
        <dbReference type="Pfam" id="PF06742"/>
    </source>
</evidence>
<dbReference type="PANTHER" id="PTHR36509:SF2">
    <property type="entry name" value="BLL3101 PROTEIN"/>
    <property type="match status" value="1"/>
</dbReference>
<dbReference type="Pfam" id="PF06863">
    <property type="entry name" value="DUF1254"/>
    <property type="match status" value="1"/>
</dbReference>
<protein>
    <recommendedName>
        <fullName evidence="6">DUF1254 domain-containing protein</fullName>
    </recommendedName>
</protein>
<feature type="chain" id="PRO_5013091373" description="DUF1254 domain-containing protein" evidence="1">
    <location>
        <begin position="22"/>
        <end position="479"/>
    </location>
</feature>
<evidence type="ECO:0000259" key="3">
    <source>
        <dbReference type="Pfam" id="PF06863"/>
    </source>
</evidence>
<feature type="signal peptide" evidence="1">
    <location>
        <begin position="1"/>
        <end position="21"/>
    </location>
</feature>
<organism evidence="4 5">
    <name type="scientific">Flammeovirga pacifica</name>
    <dbReference type="NCBI Taxonomy" id="915059"/>
    <lineage>
        <taxon>Bacteria</taxon>
        <taxon>Pseudomonadati</taxon>
        <taxon>Bacteroidota</taxon>
        <taxon>Cytophagia</taxon>
        <taxon>Cytophagales</taxon>
        <taxon>Flammeovirgaceae</taxon>
        <taxon>Flammeovirga</taxon>
    </lineage>
</organism>